<proteinExistence type="inferred from homology"/>
<evidence type="ECO:0000256" key="2">
    <source>
        <dbReference type="SAM" id="Coils"/>
    </source>
</evidence>
<dbReference type="EMBL" id="JABCYN010000030">
    <property type="protein sequence ID" value="KAF6009943.1"/>
    <property type="molecule type" value="Genomic_DNA"/>
</dbReference>
<name>A0A8H6BE17_DEKBR</name>
<dbReference type="Pfam" id="PF10046">
    <property type="entry name" value="BLOC1_2"/>
    <property type="match status" value="1"/>
</dbReference>
<evidence type="ECO:0000313" key="5">
    <source>
        <dbReference type="Proteomes" id="UP000568158"/>
    </source>
</evidence>
<evidence type="ECO:0000313" key="4">
    <source>
        <dbReference type="EMBL" id="KAF6009943.1"/>
    </source>
</evidence>
<feature type="compositionally biased region" description="Polar residues" evidence="3">
    <location>
        <begin position="1"/>
        <end position="16"/>
    </location>
</feature>
<evidence type="ECO:0000256" key="1">
    <source>
        <dbReference type="ARBA" id="ARBA00008468"/>
    </source>
</evidence>
<evidence type="ECO:0000256" key="3">
    <source>
        <dbReference type="SAM" id="MobiDB-lite"/>
    </source>
</evidence>
<protein>
    <submittedName>
        <fullName evidence="4">Uncharacterized protein</fullName>
    </submittedName>
</protein>
<sequence>MNQAKGNQFAAQASSNADREGKKQTSRHRKIDAGPRKAIVESCECLKKIVDLDTKSTTTALGVPEAVNNSAILKYRDLEGYINELEENCESVEQSGKFTHMQILKTNVQLDTLEKRVGNLEALTDQLDKWSSQLEKTTRRYRDDRRTKHRDSFW</sequence>
<dbReference type="AlphaFoldDB" id="A0A8H6BE17"/>
<dbReference type="InterPro" id="IPR019269">
    <property type="entry name" value="BLOC1_su2"/>
</dbReference>
<gene>
    <name evidence="4" type="ORF">HII12_003489</name>
</gene>
<accession>A0A8H6BE17</accession>
<organism evidence="4 5">
    <name type="scientific">Dekkera bruxellensis</name>
    <name type="common">Brettanomyces custersii</name>
    <dbReference type="NCBI Taxonomy" id="5007"/>
    <lineage>
        <taxon>Eukaryota</taxon>
        <taxon>Fungi</taxon>
        <taxon>Dikarya</taxon>
        <taxon>Ascomycota</taxon>
        <taxon>Saccharomycotina</taxon>
        <taxon>Pichiomycetes</taxon>
        <taxon>Pichiales</taxon>
        <taxon>Pichiaceae</taxon>
        <taxon>Brettanomyces</taxon>
    </lineage>
</organism>
<comment type="similarity">
    <text evidence="1">Belongs to the BLOC1S2 family.</text>
</comment>
<dbReference type="Proteomes" id="UP000568158">
    <property type="component" value="Unassembled WGS sequence"/>
</dbReference>
<feature type="region of interest" description="Disordered" evidence="3">
    <location>
        <begin position="1"/>
        <end position="33"/>
    </location>
</feature>
<keyword evidence="2" id="KW-0175">Coiled coil</keyword>
<feature type="coiled-coil region" evidence="2">
    <location>
        <begin position="68"/>
        <end position="95"/>
    </location>
</feature>
<comment type="caution">
    <text evidence="4">The sequence shown here is derived from an EMBL/GenBank/DDBJ whole genome shotgun (WGS) entry which is preliminary data.</text>
</comment>
<reference evidence="4 5" key="1">
    <citation type="journal article" date="2020" name="Appl. Microbiol. Biotechnol.">
        <title>Targeted gene deletion in Brettanomyces bruxellensis with an expression-free CRISPR-Cas9 system.</title>
        <authorList>
            <person name="Varela C."/>
            <person name="Bartel C."/>
            <person name="Onetto C."/>
            <person name="Borneman A."/>
        </authorList>
    </citation>
    <scope>NUCLEOTIDE SEQUENCE [LARGE SCALE GENOMIC DNA]</scope>
    <source>
        <strain evidence="4 5">AWRI1613</strain>
    </source>
</reference>